<proteinExistence type="predicted"/>
<dbReference type="Proteomes" id="UP001194746">
    <property type="component" value="Unassembled WGS sequence"/>
</dbReference>
<evidence type="ECO:0000313" key="2">
    <source>
        <dbReference type="Proteomes" id="UP001194746"/>
    </source>
</evidence>
<dbReference type="AlphaFoldDB" id="A0AAD4CWX3"/>
<protein>
    <submittedName>
        <fullName evidence="1">Uncharacterized protein</fullName>
    </submittedName>
</protein>
<keyword evidence="2" id="KW-1185">Reference proteome</keyword>
<gene>
    <name evidence="1" type="ORF">FE257_007742</name>
</gene>
<accession>A0AAD4CWX3</accession>
<comment type="caution">
    <text evidence="1">The sequence shown here is derived from an EMBL/GenBank/DDBJ whole genome shotgun (WGS) entry which is preliminary data.</text>
</comment>
<dbReference type="EMBL" id="VCAU01000004">
    <property type="protein sequence ID" value="KAF9894240.1"/>
    <property type="molecule type" value="Genomic_DNA"/>
</dbReference>
<reference evidence="1" key="2">
    <citation type="submission" date="2020-02" db="EMBL/GenBank/DDBJ databases">
        <authorList>
            <person name="Gilchrist C.L.M."/>
            <person name="Chooi Y.-H."/>
        </authorList>
    </citation>
    <scope>NUCLEOTIDE SEQUENCE</scope>
    <source>
        <strain evidence="1">MST-FP2251</strain>
    </source>
</reference>
<sequence>MATMYLQAQYGHSPARERIWLGKILYSIETISKSYVLSALSAKSPDPACETIQFPFFRAADCPVETLSRYFSNLPSFQSTSEWIIESSVREGCIFMDELRKINFFSQRCSTKDQYLFYIASCFVASNNRDGRFLSAKHLFMLLEIAVAGYQLDNFMDGDLMRFTTAEVNDIGKFVSKCFDHLDTTDGEFANIERSTPGSPCECTTHNAKKQIIDFIRWMLAKRASDYDRMNLENELKAALVAHISHVTASHQLQESNPRSNGCQILPLAMRRQTYYHWLRRSASDSILYPLVLKYMICHCHMGARGGDTDVFRSAKEKYIIEDICRHAAAEARLWNDHGSVERDRKEGILNSCAFLELHALSTGDHEVKSNRQGGINDILVELARYENRHVQLCLDEFERASEGMDHQDLISRVRMFQLVTQVWNEMYSISKFDAKSVP</sequence>
<reference evidence="1" key="1">
    <citation type="journal article" date="2019" name="Beilstein J. Org. Chem.">
        <title>Nanangenines: drimane sesquiterpenoids as the dominant metabolite cohort of a novel Australian fungus, Aspergillus nanangensis.</title>
        <authorList>
            <person name="Lacey H.J."/>
            <person name="Gilchrist C.L.M."/>
            <person name="Crombie A."/>
            <person name="Kalaitzis J.A."/>
            <person name="Vuong D."/>
            <person name="Rutledge P.J."/>
            <person name="Turner P."/>
            <person name="Pitt J.I."/>
            <person name="Lacey E."/>
            <person name="Chooi Y.H."/>
            <person name="Piggott A.M."/>
        </authorList>
    </citation>
    <scope>NUCLEOTIDE SEQUENCE</scope>
    <source>
        <strain evidence="1">MST-FP2251</strain>
    </source>
</reference>
<evidence type="ECO:0000313" key="1">
    <source>
        <dbReference type="EMBL" id="KAF9894240.1"/>
    </source>
</evidence>
<name>A0AAD4CWX3_ASPNN</name>
<organism evidence="1 2">
    <name type="scientific">Aspergillus nanangensis</name>
    <dbReference type="NCBI Taxonomy" id="2582783"/>
    <lineage>
        <taxon>Eukaryota</taxon>
        <taxon>Fungi</taxon>
        <taxon>Dikarya</taxon>
        <taxon>Ascomycota</taxon>
        <taxon>Pezizomycotina</taxon>
        <taxon>Eurotiomycetes</taxon>
        <taxon>Eurotiomycetidae</taxon>
        <taxon>Eurotiales</taxon>
        <taxon>Aspergillaceae</taxon>
        <taxon>Aspergillus</taxon>
        <taxon>Aspergillus subgen. Circumdati</taxon>
    </lineage>
</organism>